<dbReference type="PANTHER" id="PTHR30136">
    <property type="entry name" value="HELIX-TURN-HELIX TRANSCRIPTIONAL REGULATOR, ICLR FAMILY"/>
    <property type="match status" value="1"/>
</dbReference>
<gene>
    <name evidence="7" type="ORF">ACFQEY_03770</name>
</gene>
<keyword evidence="1" id="KW-0805">Transcription regulation</keyword>
<proteinExistence type="predicted"/>
<dbReference type="Pfam" id="PF09339">
    <property type="entry name" value="HTH_IclR"/>
    <property type="match status" value="1"/>
</dbReference>
<dbReference type="InterPro" id="IPR050707">
    <property type="entry name" value="HTH_MetabolicPath_Reg"/>
</dbReference>
<feature type="domain" description="HTH iclR-type" evidence="5">
    <location>
        <begin position="7"/>
        <end position="66"/>
    </location>
</feature>
<evidence type="ECO:0000256" key="2">
    <source>
        <dbReference type="ARBA" id="ARBA00023125"/>
    </source>
</evidence>
<dbReference type="RefSeq" id="WP_379764920.1">
    <property type="nucleotide sequence ID" value="NZ_JBHSXI010000001.1"/>
</dbReference>
<evidence type="ECO:0000259" key="6">
    <source>
        <dbReference type="PROSITE" id="PS51078"/>
    </source>
</evidence>
<dbReference type="Pfam" id="PF01614">
    <property type="entry name" value="IclR_C"/>
    <property type="match status" value="1"/>
</dbReference>
<dbReference type="GO" id="GO:0003677">
    <property type="term" value="F:DNA binding"/>
    <property type="evidence" value="ECO:0007669"/>
    <property type="project" value="UniProtKB-KW"/>
</dbReference>
<dbReference type="InterPro" id="IPR029016">
    <property type="entry name" value="GAF-like_dom_sf"/>
</dbReference>
<dbReference type="SMART" id="SM00346">
    <property type="entry name" value="HTH_ICLR"/>
    <property type="match status" value="1"/>
</dbReference>
<dbReference type="SUPFAM" id="SSF46785">
    <property type="entry name" value="Winged helix' DNA-binding domain"/>
    <property type="match status" value="1"/>
</dbReference>
<dbReference type="PROSITE" id="PS51077">
    <property type="entry name" value="HTH_ICLR"/>
    <property type="match status" value="1"/>
</dbReference>
<evidence type="ECO:0000256" key="4">
    <source>
        <dbReference type="SAM" id="MobiDB-lite"/>
    </source>
</evidence>
<reference evidence="7 8" key="1">
    <citation type="journal article" date="2019" name="Int. J. Syst. Evol. Microbiol.">
        <title>The Global Catalogue of Microorganisms (GCM) 10K type strain sequencing project: providing services to taxonomists for standard genome sequencing and annotation.</title>
        <authorList>
            <consortium name="The Broad Institute Genomics Platform"/>
            <consortium name="The Broad Institute Genome Sequencing Center for Infectious Disease"/>
            <person name="Wu L."/>
            <person name="Ma J."/>
        </authorList>
    </citation>
    <scope>NUCLEOTIDE SEQUENCE [LARGE SCALE GENOMIC DNA]</scope>
    <source>
        <strain evidence="7 8">Y73</strain>
    </source>
</reference>
<comment type="caution">
    <text evidence="7">The sequence shown here is derived from an EMBL/GenBank/DDBJ whole genome shotgun (WGS) entry which is preliminary data.</text>
</comment>
<dbReference type="SUPFAM" id="SSF55781">
    <property type="entry name" value="GAF domain-like"/>
    <property type="match status" value="1"/>
</dbReference>
<protein>
    <submittedName>
        <fullName evidence="7">IclR family transcriptional regulator</fullName>
    </submittedName>
</protein>
<dbReference type="PROSITE" id="PS51078">
    <property type="entry name" value="ICLR_ED"/>
    <property type="match status" value="1"/>
</dbReference>
<accession>A0ABD5UFN8</accession>
<evidence type="ECO:0000256" key="1">
    <source>
        <dbReference type="ARBA" id="ARBA00023015"/>
    </source>
</evidence>
<dbReference type="InterPro" id="IPR036390">
    <property type="entry name" value="WH_DNA-bd_sf"/>
</dbReference>
<dbReference type="Gene3D" id="1.10.10.10">
    <property type="entry name" value="Winged helix-like DNA-binding domain superfamily/Winged helix DNA-binding domain"/>
    <property type="match status" value="1"/>
</dbReference>
<dbReference type="InterPro" id="IPR036388">
    <property type="entry name" value="WH-like_DNA-bd_sf"/>
</dbReference>
<feature type="domain" description="IclR-ED" evidence="6">
    <location>
        <begin position="67"/>
        <end position="258"/>
    </location>
</feature>
<feature type="compositionally biased region" description="Basic and acidic residues" evidence="4">
    <location>
        <begin position="255"/>
        <end position="266"/>
    </location>
</feature>
<evidence type="ECO:0000313" key="7">
    <source>
        <dbReference type="EMBL" id="MFC6888175.1"/>
    </source>
</evidence>
<keyword evidence="2" id="KW-0238">DNA-binding</keyword>
<dbReference type="PANTHER" id="PTHR30136:SF35">
    <property type="entry name" value="HTH-TYPE TRANSCRIPTIONAL REGULATOR RV1719"/>
    <property type="match status" value="1"/>
</dbReference>
<feature type="region of interest" description="Disordered" evidence="4">
    <location>
        <begin position="255"/>
        <end position="279"/>
    </location>
</feature>
<evidence type="ECO:0000259" key="5">
    <source>
        <dbReference type="PROSITE" id="PS51077"/>
    </source>
</evidence>
<dbReference type="Gene3D" id="3.30.450.40">
    <property type="match status" value="1"/>
</dbReference>
<dbReference type="Proteomes" id="UP001596333">
    <property type="component" value="Unassembled WGS sequence"/>
</dbReference>
<name>A0ABD5UFN8_9EURY</name>
<evidence type="ECO:0000256" key="3">
    <source>
        <dbReference type="ARBA" id="ARBA00023163"/>
    </source>
</evidence>
<organism evidence="7 8">
    <name type="scientific">Halorubrum trueperi</name>
    <dbReference type="NCBI Taxonomy" id="2004704"/>
    <lineage>
        <taxon>Archaea</taxon>
        <taxon>Methanobacteriati</taxon>
        <taxon>Methanobacteriota</taxon>
        <taxon>Stenosarchaea group</taxon>
        <taxon>Halobacteria</taxon>
        <taxon>Halobacteriales</taxon>
        <taxon>Haloferacaceae</taxon>
        <taxon>Halorubrum</taxon>
    </lineage>
</organism>
<dbReference type="GO" id="GO:0006355">
    <property type="term" value="P:regulation of DNA-templated transcription"/>
    <property type="evidence" value="ECO:0007669"/>
    <property type="project" value="UniProtKB-ARBA"/>
</dbReference>
<dbReference type="AlphaFoldDB" id="A0ABD5UFN8"/>
<keyword evidence="8" id="KW-1185">Reference proteome</keyword>
<evidence type="ECO:0000313" key="8">
    <source>
        <dbReference type="Proteomes" id="UP001596333"/>
    </source>
</evidence>
<dbReference type="EMBL" id="JBHSXI010000001">
    <property type="protein sequence ID" value="MFC6888175.1"/>
    <property type="molecule type" value="Genomic_DNA"/>
</dbReference>
<keyword evidence="3" id="KW-0804">Transcription</keyword>
<dbReference type="InterPro" id="IPR005471">
    <property type="entry name" value="Tscrpt_reg_IclR_N"/>
</dbReference>
<dbReference type="InterPro" id="IPR014757">
    <property type="entry name" value="Tscrpt_reg_IclR_C"/>
</dbReference>
<sequence length="279" mass="31206">MTSARKVKTTQTSVRIIEAVRDHDGATLAELTEALEYGRTTLFNHLRTLQEERLLTKENEEYQIGLRFLKLGEYAHNRRAEYTPAKIQVYRLAEATNEEATFAVAENGLMWTINYVMGDANPSNPEAGSQFIQIGSSYHTHNSATGKAVLSQFSNEKVRSIIETYGLPGMTEKTITDESELFAELDRVRERGYAVNDEELHRGYRSIGVPVVGIDGGVLGAFSVGGPAYRFELTQPRIDDIVGVLSTSLERVEEAMRHEREQRENDTGPDDNTGINDES</sequence>